<evidence type="ECO:0000256" key="2">
    <source>
        <dbReference type="ARBA" id="ARBA00022676"/>
    </source>
</evidence>
<dbReference type="RefSeq" id="WP_271734910.1">
    <property type="nucleotide sequence ID" value="NZ_JANQDP010000005.1"/>
</dbReference>
<evidence type="ECO:0000313" key="5">
    <source>
        <dbReference type="EMBL" id="MDB9541456.1"/>
    </source>
</evidence>
<evidence type="ECO:0000256" key="1">
    <source>
        <dbReference type="ARBA" id="ARBA00006739"/>
    </source>
</evidence>
<comment type="caution">
    <text evidence="5">The sequence shown here is derived from an EMBL/GenBank/DDBJ whole genome shotgun (WGS) entry which is preliminary data.</text>
</comment>
<evidence type="ECO:0000256" key="3">
    <source>
        <dbReference type="ARBA" id="ARBA00022679"/>
    </source>
</evidence>
<dbReference type="Pfam" id="PF00535">
    <property type="entry name" value="Glycos_transf_2"/>
    <property type="match status" value="1"/>
</dbReference>
<name>A0ABT5AVV6_9CYAN</name>
<protein>
    <submittedName>
        <fullName evidence="5">Glycosyltransferase</fullName>
        <ecNumber evidence="5">2.4.-.-</ecNumber>
    </submittedName>
</protein>
<dbReference type="InterPro" id="IPR001173">
    <property type="entry name" value="Glyco_trans_2-like"/>
</dbReference>
<dbReference type="GO" id="GO:0016757">
    <property type="term" value="F:glycosyltransferase activity"/>
    <property type="evidence" value="ECO:0007669"/>
    <property type="project" value="UniProtKB-KW"/>
</dbReference>
<dbReference type="PANTHER" id="PTHR43685:SF5">
    <property type="entry name" value="GLYCOSYLTRANSFERASE EPSE-RELATED"/>
    <property type="match status" value="1"/>
</dbReference>
<dbReference type="Proteomes" id="UP001212499">
    <property type="component" value="Unassembled WGS sequence"/>
</dbReference>
<evidence type="ECO:0000313" key="6">
    <source>
        <dbReference type="Proteomes" id="UP001212499"/>
    </source>
</evidence>
<gene>
    <name evidence="5" type="ORF">PN457_17635</name>
</gene>
<comment type="similarity">
    <text evidence="1">Belongs to the glycosyltransferase 2 family.</text>
</comment>
<keyword evidence="2 5" id="KW-0328">Glycosyltransferase</keyword>
<dbReference type="Gene3D" id="3.90.550.10">
    <property type="entry name" value="Spore Coat Polysaccharide Biosynthesis Protein SpsA, Chain A"/>
    <property type="match status" value="1"/>
</dbReference>
<reference evidence="5 6" key="1">
    <citation type="submission" date="2023-01" db="EMBL/GenBank/DDBJ databases">
        <title>Genomes from the Australian National Cyanobacteria Reference Collection.</title>
        <authorList>
            <person name="Willis A."/>
            <person name="Lee E.M.F."/>
        </authorList>
    </citation>
    <scope>NUCLEOTIDE SEQUENCE [LARGE SCALE GENOMIC DNA]</scope>
    <source>
        <strain evidence="5 6">CS-1033</strain>
    </source>
</reference>
<dbReference type="PANTHER" id="PTHR43685">
    <property type="entry name" value="GLYCOSYLTRANSFERASE"/>
    <property type="match status" value="1"/>
</dbReference>
<keyword evidence="6" id="KW-1185">Reference proteome</keyword>
<keyword evidence="3 5" id="KW-0808">Transferase</keyword>
<sequence length="342" mass="39068">MNQTHSNEVLDKPLVSIISLFYNRAIYVKPSVDSLLKQTYSNVEIILVDDGSTDNTLDELASYQDPRIRLLTHENKGLVRALRGAIASSQGELIAIHGSGDISLPDRIEMQVDLLMRNPDVGVVGCYMRNFNMVKNTWEVVCRTIAEDQLSQLINYNLFSHGEVMFRRSCYDQVGGYREFFEFAQDHDLWLRMATVTRFAIVPKILYQREPIEGSVSSVSKVPSKVKKQTYLSEFAVACAMTRRDQGFDPLERDGHKAFESFANTSSILPIRLTSLVFSYLVGKKFDVAKELMSEVVALNPSRFNKFYLTAITWSQKSTVFRKPLLFILRLRLKLIRILKSN</sequence>
<dbReference type="EC" id="2.4.-.-" evidence="5"/>
<dbReference type="InterPro" id="IPR050834">
    <property type="entry name" value="Glycosyltransf_2"/>
</dbReference>
<dbReference type="InterPro" id="IPR029044">
    <property type="entry name" value="Nucleotide-diphossugar_trans"/>
</dbReference>
<dbReference type="EMBL" id="JAQMUH010000194">
    <property type="protein sequence ID" value="MDB9541456.1"/>
    <property type="molecule type" value="Genomic_DNA"/>
</dbReference>
<evidence type="ECO:0000259" key="4">
    <source>
        <dbReference type="Pfam" id="PF00535"/>
    </source>
</evidence>
<organism evidence="5 6">
    <name type="scientific">Anabaenopsis arnoldii</name>
    <dbReference type="NCBI Taxonomy" id="2152938"/>
    <lineage>
        <taxon>Bacteria</taxon>
        <taxon>Bacillati</taxon>
        <taxon>Cyanobacteriota</taxon>
        <taxon>Cyanophyceae</taxon>
        <taxon>Nostocales</taxon>
        <taxon>Nodulariaceae</taxon>
        <taxon>Anabaenopsis</taxon>
    </lineage>
</organism>
<dbReference type="SUPFAM" id="SSF53448">
    <property type="entry name" value="Nucleotide-diphospho-sugar transferases"/>
    <property type="match status" value="1"/>
</dbReference>
<proteinExistence type="inferred from homology"/>
<accession>A0ABT5AVV6</accession>
<feature type="domain" description="Glycosyltransferase 2-like" evidence="4">
    <location>
        <begin position="16"/>
        <end position="171"/>
    </location>
</feature>